<dbReference type="GO" id="GO:0030267">
    <property type="term" value="F:glyoxylate reductase (NADPH) activity"/>
    <property type="evidence" value="ECO:0007669"/>
    <property type="project" value="UniProtKB-EC"/>
</dbReference>
<gene>
    <name evidence="4" type="ORF">ABID43_000264</name>
</gene>
<evidence type="ECO:0000313" key="5">
    <source>
        <dbReference type="Proteomes" id="UP001549145"/>
    </source>
</evidence>
<reference evidence="4 5" key="1">
    <citation type="submission" date="2024-06" db="EMBL/GenBank/DDBJ databases">
        <title>Genomic Encyclopedia of Type Strains, Phase IV (KMG-IV): sequencing the most valuable type-strain genomes for metagenomic binning, comparative biology and taxonomic classification.</title>
        <authorList>
            <person name="Goeker M."/>
        </authorList>
    </citation>
    <scope>NUCLEOTIDE SEQUENCE [LARGE SCALE GENOMIC DNA]</scope>
    <source>
        <strain evidence="4 5">DSM 21331</strain>
    </source>
</reference>
<dbReference type="RefSeq" id="WP_238277411.1">
    <property type="nucleotide sequence ID" value="NZ_BPQL01000022.1"/>
</dbReference>
<organism evidence="4 5">
    <name type="scientific">Methylobacterium goesingense</name>
    <dbReference type="NCBI Taxonomy" id="243690"/>
    <lineage>
        <taxon>Bacteria</taxon>
        <taxon>Pseudomonadati</taxon>
        <taxon>Pseudomonadota</taxon>
        <taxon>Alphaproteobacteria</taxon>
        <taxon>Hyphomicrobiales</taxon>
        <taxon>Methylobacteriaceae</taxon>
        <taxon>Methylobacterium</taxon>
    </lineage>
</organism>
<accession>A0ABV2KYU8</accession>
<keyword evidence="2" id="KW-0520">NAD</keyword>
<dbReference type="EC" id="1.1.1.81" evidence="4"/>
<dbReference type="CDD" id="cd12164">
    <property type="entry name" value="GDH_like_2"/>
    <property type="match status" value="1"/>
</dbReference>
<dbReference type="Proteomes" id="UP001549145">
    <property type="component" value="Unassembled WGS sequence"/>
</dbReference>
<comment type="caution">
    <text evidence="4">The sequence shown here is derived from an EMBL/GenBank/DDBJ whole genome shotgun (WGS) entry which is preliminary data.</text>
</comment>
<feature type="domain" description="D-isomer specific 2-hydroxyacid dehydrogenase NAD-binding" evidence="3">
    <location>
        <begin position="110"/>
        <end position="282"/>
    </location>
</feature>
<dbReference type="PANTHER" id="PTHR43333:SF1">
    <property type="entry name" value="D-ISOMER SPECIFIC 2-HYDROXYACID DEHYDROGENASE NAD-BINDING DOMAIN-CONTAINING PROTEIN"/>
    <property type="match status" value="1"/>
</dbReference>
<evidence type="ECO:0000256" key="1">
    <source>
        <dbReference type="ARBA" id="ARBA00023002"/>
    </source>
</evidence>
<dbReference type="Pfam" id="PF02826">
    <property type="entry name" value="2-Hacid_dh_C"/>
    <property type="match status" value="1"/>
</dbReference>
<dbReference type="EMBL" id="JBEPMM010000001">
    <property type="protein sequence ID" value="MET3690745.1"/>
    <property type="molecule type" value="Genomic_DNA"/>
</dbReference>
<dbReference type="Gene3D" id="3.40.50.720">
    <property type="entry name" value="NAD(P)-binding Rossmann-like Domain"/>
    <property type="match status" value="2"/>
</dbReference>
<sequence length="317" mass="33626">MAPDRTRPPLLLVTSLEPADEAAWREALSRAMPDETLASPDHPDAARGAEIAIVANPPPGALARLPALRWIHSLWAGVDRLLLDATLPQVPVLRLVDPALAGAMAEAVAAAVLHLHRDFPRYADQQRRHVWIQHEARPAQGRTVTLLGLGEMGRASAAVLRTLGFPVQGWSRSGAASPGVAVASGPDGLARALERTDILVNLLPLTDETRGILGHDIFARLPRGAGLVNFGRGAHVVEDDLIVALNSGHLGHAILDVFATEPLPPGHRLWDHPGITILPHVAAPTSRASASAIVATAIRSFRETGTVPVGVDRARGY</sequence>
<evidence type="ECO:0000313" key="4">
    <source>
        <dbReference type="EMBL" id="MET3690745.1"/>
    </source>
</evidence>
<keyword evidence="1 4" id="KW-0560">Oxidoreductase</keyword>
<dbReference type="InterPro" id="IPR006140">
    <property type="entry name" value="D-isomer_DH_NAD-bd"/>
</dbReference>
<dbReference type="InterPro" id="IPR036291">
    <property type="entry name" value="NAD(P)-bd_dom_sf"/>
</dbReference>
<dbReference type="GO" id="GO:0016618">
    <property type="term" value="F:hydroxypyruvate reductase [NAD(P)H] activity"/>
    <property type="evidence" value="ECO:0007669"/>
    <property type="project" value="UniProtKB-EC"/>
</dbReference>
<evidence type="ECO:0000256" key="2">
    <source>
        <dbReference type="ARBA" id="ARBA00023027"/>
    </source>
</evidence>
<dbReference type="SUPFAM" id="SSF51735">
    <property type="entry name" value="NAD(P)-binding Rossmann-fold domains"/>
    <property type="match status" value="1"/>
</dbReference>
<proteinExistence type="predicted"/>
<name>A0ABV2KYU8_9HYPH</name>
<protein>
    <submittedName>
        <fullName evidence="4">Glyoxylate/hydroxypyruvate reductase A</fullName>
        <ecNumber evidence="4">1.1.1.79</ecNumber>
        <ecNumber evidence="4">1.1.1.81</ecNumber>
    </submittedName>
</protein>
<dbReference type="EC" id="1.1.1.79" evidence="4"/>
<dbReference type="PANTHER" id="PTHR43333">
    <property type="entry name" value="2-HACID_DH_C DOMAIN-CONTAINING PROTEIN"/>
    <property type="match status" value="1"/>
</dbReference>
<dbReference type="SUPFAM" id="SSF52283">
    <property type="entry name" value="Formate/glycerate dehydrogenase catalytic domain-like"/>
    <property type="match status" value="1"/>
</dbReference>
<keyword evidence="5" id="KW-1185">Reference proteome</keyword>
<evidence type="ECO:0000259" key="3">
    <source>
        <dbReference type="Pfam" id="PF02826"/>
    </source>
</evidence>